<dbReference type="InParanoid" id="A0A1J7JYZ5"/>
<dbReference type="AlphaFoldDB" id="A0A1J7JYZ5"/>
<evidence type="ECO:0000313" key="3">
    <source>
        <dbReference type="Proteomes" id="UP000182658"/>
    </source>
</evidence>
<dbReference type="EMBL" id="KV875093">
    <property type="protein sequence ID" value="OIW34636.1"/>
    <property type="molecule type" value="Genomic_DNA"/>
</dbReference>
<feature type="signal peptide" evidence="1">
    <location>
        <begin position="1"/>
        <end position="26"/>
    </location>
</feature>
<evidence type="ECO:0000313" key="2">
    <source>
        <dbReference type="EMBL" id="OIW34636.1"/>
    </source>
</evidence>
<proteinExistence type="predicted"/>
<gene>
    <name evidence="2" type="ORF">CONLIGDRAFT_626667</name>
</gene>
<name>A0A1J7JYZ5_9PEZI</name>
<protein>
    <submittedName>
        <fullName evidence="2">Uncharacterized protein</fullName>
    </submittedName>
</protein>
<dbReference type="OrthoDB" id="4466885at2759"/>
<dbReference type="Proteomes" id="UP000182658">
    <property type="component" value="Unassembled WGS sequence"/>
</dbReference>
<feature type="chain" id="PRO_5013312485" evidence="1">
    <location>
        <begin position="27"/>
        <end position="87"/>
    </location>
</feature>
<sequence>MLFKSIIAPATALLFAGQAFAGAVEAGNQMQERTAQIATDPVSACNCPNNCSHKSGSSCKYYSGPSDSSPIDSGKCAWRGSTLICVV</sequence>
<keyword evidence="3" id="KW-1185">Reference proteome</keyword>
<accession>A0A1J7JYZ5</accession>
<evidence type="ECO:0000256" key="1">
    <source>
        <dbReference type="SAM" id="SignalP"/>
    </source>
</evidence>
<keyword evidence="1" id="KW-0732">Signal</keyword>
<organism evidence="2 3">
    <name type="scientific">Coniochaeta ligniaria NRRL 30616</name>
    <dbReference type="NCBI Taxonomy" id="1408157"/>
    <lineage>
        <taxon>Eukaryota</taxon>
        <taxon>Fungi</taxon>
        <taxon>Dikarya</taxon>
        <taxon>Ascomycota</taxon>
        <taxon>Pezizomycotina</taxon>
        <taxon>Sordariomycetes</taxon>
        <taxon>Sordariomycetidae</taxon>
        <taxon>Coniochaetales</taxon>
        <taxon>Coniochaetaceae</taxon>
        <taxon>Coniochaeta</taxon>
    </lineage>
</organism>
<reference evidence="2 3" key="1">
    <citation type="submission" date="2016-10" db="EMBL/GenBank/DDBJ databases">
        <title>Draft genome sequence of Coniochaeta ligniaria NRRL30616, a lignocellulolytic fungus for bioabatement of inhibitors in plant biomass hydrolysates.</title>
        <authorList>
            <consortium name="DOE Joint Genome Institute"/>
            <person name="Jimenez D.J."/>
            <person name="Hector R.E."/>
            <person name="Riley R."/>
            <person name="Sun H."/>
            <person name="Grigoriev I.V."/>
            <person name="Van Elsas J.D."/>
            <person name="Nichols N.N."/>
        </authorList>
    </citation>
    <scope>NUCLEOTIDE SEQUENCE [LARGE SCALE GENOMIC DNA]</scope>
    <source>
        <strain evidence="2 3">NRRL 30616</strain>
    </source>
</reference>